<gene>
    <name evidence="1" type="ORF">S01H1_42624</name>
</gene>
<sequence length="48" mass="5475">VDVDRLLAEARNPLIWEDDGSDYLLLNSTGKKTTTELLTYDGEPLFYI</sequence>
<protein>
    <submittedName>
        <fullName evidence="1">Uncharacterized protein</fullName>
    </submittedName>
</protein>
<organism evidence="1">
    <name type="scientific">marine sediment metagenome</name>
    <dbReference type="NCBI Taxonomy" id="412755"/>
    <lineage>
        <taxon>unclassified sequences</taxon>
        <taxon>metagenomes</taxon>
        <taxon>ecological metagenomes</taxon>
    </lineage>
</organism>
<reference evidence="1" key="1">
    <citation type="journal article" date="2014" name="Front. Microbiol.">
        <title>High frequency of phylogenetically diverse reductive dehalogenase-homologous genes in deep subseafloor sedimentary metagenomes.</title>
        <authorList>
            <person name="Kawai M."/>
            <person name="Futagami T."/>
            <person name="Toyoda A."/>
            <person name="Takaki Y."/>
            <person name="Nishi S."/>
            <person name="Hori S."/>
            <person name="Arai W."/>
            <person name="Tsubouchi T."/>
            <person name="Morono Y."/>
            <person name="Uchiyama I."/>
            <person name="Ito T."/>
            <person name="Fujiyama A."/>
            <person name="Inagaki F."/>
            <person name="Takami H."/>
        </authorList>
    </citation>
    <scope>NUCLEOTIDE SEQUENCE</scope>
    <source>
        <strain evidence="1">Expedition CK06-06</strain>
    </source>
</reference>
<name>X0W6C4_9ZZZZ</name>
<accession>X0W6C4</accession>
<comment type="caution">
    <text evidence="1">The sequence shown here is derived from an EMBL/GenBank/DDBJ whole genome shotgun (WGS) entry which is preliminary data.</text>
</comment>
<feature type="non-terminal residue" evidence="1">
    <location>
        <position position="1"/>
    </location>
</feature>
<dbReference type="AlphaFoldDB" id="X0W6C4"/>
<dbReference type="EMBL" id="BARS01027113">
    <property type="protein sequence ID" value="GAG08236.1"/>
    <property type="molecule type" value="Genomic_DNA"/>
</dbReference>
<proteinExistence type="predicted"/>
<evidence type="ECO:0000313" key="1">
    <source>
        <dbReference type="EMBL" id="GAG08236.1"/>
    </source>
</evidence>